<evidence type="ECO:0000313" key="3">
    <source>
        <dbReference type="EMBL" id="KAF9455662.1"/>
    </source>
</evidence>
<feature type="compositionally biased region" description="Basic residues" evidence="1">
    <location>
        <begin position="97"/>
        <end position="106"/>
    </location>
</feature>
<organism evidence="3 4">
    <name type="scientific">Collybia nuda</name>
    <dbReference type="NCBI Taxonomy" id="64659"/>
    <lineage>
        <taxon>Eukaryota</taxon>
        <taxon>Fungi</taxon>
        <taxon>Dikarya</taxon>
        <taxon>Basidiomycota</taxon>
        <taxon>Agaricomycotina</taxon>
        <taxon>Agaricomycetes</taxon>
        <taxon>Agaricomycetidae</taxon>
        <taxon>Agaricales</taxon>
        <taxon>Tricholomatineae</taxon>
        <taxon>Clitocybaceae</taxon>
        <taxon>Collybia</taxon>
    </lineage>
</organism>
<evidence type="ECO:0000256" key="1">
    <source>
        <dbReference type="SAM" id="MobiDB-lite"/>
    </source>
</evidence>
<proteinExistence type="predicted"/>
<accession>A0A9P6C879</accession>
<protein>
    <submittedName>
        <fullName evidence="3">Uncharacterized protein</fullName>
    </submittedName>
</protein>
<evidence type="ECO:0000313" key="4">
    <source>
        <dbReference type="Proteomes" id="UP000807353"/>
    </source>
</evidence>
<reference evidence="3" key="1">
    <citation type="submission" date="2020-11" db="EMBL/GenBank/DDBJ databases">
        <authorList>
            <consortium name="DOE Joint Genome Institute"/>
            <person name="Ahrendt S."/>
            <person name="Riley R."/>
            <person name="Andreopoulos W."/>
            <person name="Labutti K."/>
            <person name="Pangilinan J."/>
            <person name="Ruiz-Duenas F.J."/>
            <person name="Barrasa J.M."/>
            <person name="Sanchez-Garcia M."/>
            <person name="Camarero S."/>
            <person name="Miyauchi S."/>
            <person name="Serrano A."/>
            <person name="Linde D."/>
            <person name="Babiker R."/>
            <person name="Drula E."/>
            <person name="Ayuso-Fernandez I."/>
            <person name="Pacheco R."/>
            <person name="Padilla G."/>
            <person name="Ferreira P."/>
            <person name="Barriuso J."/>
            <person name="Kellner H."/>
            <person name="Castanera R."/>
            <person name="Alfaro M."/>
            <person name="Ramirez L."/>
            <person name="Pisabarro A.G."/>
            <person name="Kuo A."/>
            <person name="Tritt A."/>
            <person name="Lipzen A."/>
            <person name="He G."/>
            <person name="Yan M."/>
            <person name="Ng V."/>
            <person name="Cullen D."/>
            <person name="Martin F."/>
            <person name="Rosso M.-N."/>
            <person name="Henrissat B."/>
            <person name="Hibbett D."/>
            <person name="Martinez A.T."/>
            <person name="Grigoriev I.V."/>
        </authorList>
    </citation>
    <scope>NUCLEOTIDE SEQUENCE</scope>
    <source>
        <strain evidence="3">CBS 247.69</strain>
    </source>
</reference>
<feature type="signal peptide" evidence="2">
    <location>
        <begin position="1"/>
        <end position="33"/>
    </location>
</feature>
<keyword evidence="2" id="KW-0732">Signal</keyword>
<keyword evidence="4" id="KW-1185">Reference proteome</keyword>
<comment type="caution">
    <text evidence="3">The sequence shown here is derived from an EMBL/GenBank/DDBJ whole genome shotgun (WGS) entry which is preliminary data.</text>
</comment>
<dbReference type="Proteomes" id="UP000807353">
    <property type="component" value="Unassembled WGS sequence"/>
</dbReference>
<evidence type="ECO:0000256" key="2">
    <source>
        <dbReference type="SAM" id="SignalP"/>
    </source>
</evidence>
<sequence>MPLKIMTVFAIAFLHRFHCEWFICSGLQPPAWSGRTYHVDEEALYNFLVSVLNSVEHGPSLREVLTYQYLPYMKSGRPTVRKDGSGLAPYRASSLSHSRKGKQKLV</sequence>
<dbReference type="AlphaFoldDB" id="A0A9P6C879"/>
<gene>
    <name evidence="3" type="ORF">BDZ94DRAFT_1277682</name>
</gene>
<feature type="region of interest" description="Disordered" evidence="1">
    <location>
        <begin position="76"/>
        <end position="106"/>
    </location>
</feature>
<name>A0A9P6C879_9AGAR</name>
<dbReference type="EMBL" id="MU150568">
    <property type="protein sequence ID" value="KAF9455662.1"/>
    <property type="molecule type" value="Genomic_DNA"/>
</dbReference>
<feature type="chain" id="PRO_5040351254" evidence="2">
    <location>
        <begin position="34"/>
        <end position="106"/>
    </location>
</feature>